<reference evidence="1 2" key="2">
    <citation type="submission" date="2018-04" db="EMBL/GenBank/DDBJ databases">
        <title>Thauera lacus sp. nov., isolated from an saline lake in Inner Mongolia, China.</title>
        <authorList>
            <person name="Liang Q.-Y."/>
        </authorList>
    </citation>
    <scope>NUCLEOTIDE SEQUENCE [LARGE SCALE GENOMIC DNA]</scope>
    <source>
        <strain evidence="1 2">D20</strain>
    </source>
</reference>
<dbReference type="RefSeq" id="WP_107491621.1">
    <property type="nucleotide sequence ID" value="NZ_PZKC01000001.1"/>
</dbReference>
<protein>
    <submittedName>
        <fullName evidence="1">DUF1178 domain-containing protein</fullName>
    </submittedName>
</protein>
<sequence>MIVFNLGCDKDHHFEGWFASAAAFEAQCARGLVSCPTCGSTRIARLPSAPYVQTRHSAAAPVQAAATPPANPAMTPEAATVMALLRSLAREAEDVGARFPEEARRIHHGETAARSIRGQADRDALEELLDEGIAILPLPPGDDELH</sequence>
<proteinExistence type="predicted"/>
<dbReference type="Pfam" id="PF06676">
    <property type="entry name" value="DUF1178"/>
    <property type="match status" value="1"/>
</dbReference>
<dbReference type="Proteomes" id="UP000241193">
    <property type="component" value="Unassembled WGS sequence"/>
</dbReference>
<keyword evidence="2" id="KW-1185">Reference proteome</keyword>
<dbReference type="InterPro" id="IPR009562">
    <property type="entry name" value="DUF1178"/>
</dbReference>
<dbReference type="EMBL" id="PZKC01000001">
    <property type="protein sequence ID" value="PTD97861.1"/>
    <property type="molecule type" value="Genomic_DNA"/>
</dbReference>
<dbReference type="AlphaFoldDB" id="A0A2T4IJB1"/>
<gene>
    <name evidence="1" type="ORF">C8261_00025</name>
</gene>
<organism evidence="1 2">
    <name type="scientific">Pseudothauera lacus</name>
    <dbReference type="NCBI Taxonomy" id="2136175"/>
    <lineage>
        <taxon>Bacteria</taxon>
        <taxon>Pseudomonadati</taxon>
        <taxon>Pseudomonadota</taxon>
        <taxon>Betaproteobacteria</taxon>
        <taxon>Rhodocyclales</taxon>
        <taxon>Zoogloeaceae</taxon>
        <taxon>Pseudothauera</taxon>
    </lineage>
</organism>
<dbReference type="OrthoDB" id="5295943at2"/>
<dbReference type="PIRSF" id="PIRSF032131">
    <property type="entry name" value="UCP032131"/>
    <property type="match status" value="1"/>
</dbReference>
<accession>A0A2T4IJB1</accession>
<evidence type="ECO:0000313" key="2">
    <source>
        <dbReference type="Proteomes" id="UP000241193"/>
    </source>
</evidence>
<evidence type="ECO:0000313" key="1">
    <source>
        <dbReference type="EMBL" id="PTD97861.1"/>
    </source>
</evidence>
<reference evidence="1 2" key="1">
    <citation type="submission" date="2018-03" db="EMBL/GenBank/DDBJ databases">
        <authorList>
            <person name="Keele B.F."/>
        </authorList>
    </citation>
    <scope>NUCLEOTIDE SEQUENCE [LARGE SCALE GENOMIC DNA]</scope>
    <source>
        <strain evidence="1 2">D20</strain>
    </source>
</reference>
<comment type="caution">
    <text evidence="1">The sequence shown here is derived from an EMBL/GenBank/DDBJ whole genome shotgun (WGS) entry which is preliminary data.</text>
</comment>
<name>A0A2T4IJB1_9RHOO</name>